<evidence type="ECO:0000313" key="1">
    <source>
        <dbReference type="EMBL" id="RDX39948.1"/>
    </source>
</evidence>
<gene>
    <name evidence="1" type="ORF">OH76DRAFT_1490703</name>
</gene>
<dbReference type="STRING" id="139420.A0A371CI30"/>
<dbReference type="Proteomes" id="UP000256964">
    <property type="component" value="Unassembled WGS sequence"/>
</dbReference>
<keyword evidence="2" id="KW-1185">Reference proteome</keyword>
<name>A0A371CI30_9APHY</name>
<evidence type="ECO:0000313" key="2">
    <source>
        <dbReference type="Proteomes" id="UP000256964"/>
    </source>
</evidence>
<proteinExistence type="predicted"/>
<organism evidence="1 2">
    <name type="scientific">Lentinus brumalis</name>
    <dbReference type="NCBI Taxonomy" id="2498619"/>
    <lineage>
        <taxon>Eukaryota</taxon>
        <taxon>Fungi</taxon>
        <taxon>Dikarya</taxon>
        <taxon>Basidiomycota</taxon>
        <taxon>Agaricomycotina</taxon>
        <taxon>Agaricomycetes</taxon>
        <taxon>Polyporales</taxon>
        <taxon>Polyporaceae</taxon>
        <taxon>Lentinus</taxon>
    </lineage>
</organism>
<protein>
    <submittedName>
        <fullName evidence="1">Uncharacterized protein</fullName>
    </submittedName>
</protein>
<dbReference type="AlphaFoldDB" id="A0A371CI30"/>
<reference evidence="1 2" key="1">
    <citation type="journal article" date="2018" name="Biotechnol. Biofuels">
        <title>Integrative visual omics of the white-rot fungus Polyporus brumalis exposes the biotechnological potential of its oxidative enzymes for delignifying raw plant biomass.</title>
        <authorList>
            <person name="Miyauchi S."/>
            <person name="Rancon A."/>
            <person name="Drula E."/>
            <person name="Hage H."/>
            <person name="Chaduli D."/>
            <person name="Favel A."/>
            <person name="Grisel S."/>
            <person name="Henrissat B."/>
            <person name="Herpoel-Gimbert I."/>
            <person name="Ruiz-Duenas F.J."/>
            <person name="Chevret D."/>
            <person name="Hainaut M."/>
            <person name="Lin J."/>
            <person name="Wang M."/>
            <person name="Pangilinan J."/>
            <person name="Lipzen A."/>
            <person name="Lesage-Meessen L."/>
            <person name="Navarro D."/>
            <person name="Riley R."/>
            <person name="Grigoriev I.V."/>
            <person name="Zhou S."/>
            <person name="Raouche S."/>
            <person name="Rosso M.N."/>
        </authorList>
    </citation>
    <scope>NUCLEOTIDE SEQUENCE [LARGE SCALE GENOMIC DNA]</scope>
    <source>
        <strain evidence="1 2">BRFM 1820</strain>
    </source>
</reference>
<accession>A0A371CI30</accession>
<sequence length="169" mass="19107">MCRELDNTSSIYSLIHPLPLFNSLVGTDDLTCDKDWRHVLKRFQNTLRLMDGLNMKSHTADSLLSPNDPQDVVLSFRLLNAIASLPADAPPDSTPIYQRARRSLAGRLYSRLLKYYTDISTSLRDQLEQLSAVAHLLMVLYKQDRGGFIPAIMYPDAQIMIKNGKDHCG</sequence>
<dbReference type="OrthoDB" id="2691851at2759"/>
<dbReference type="EMBL" id="KZ857609">
    <property type="protein sequence ID" value="RDX39948.1"/>
    <property type="molecule type" value="Genomic_DNA"/>
</dbReference>